<evidence type="ECO:0000313" key="1">
    <source>
        <dbReference type="EMBL" id="GIJ29082.1"/>
    </source>
</evidence>
<evidence type="ECO:0000313" key="2">
    <source>
        <dbReference type="Proteomes" id="UP000653076"/>
    </source>
</evidence>
<name>A0ABQ4JHW1_9ACTN</name>
<dbReference type="RefSeq" id="WP_204036560.1">
    <property type="nucleotide sequence ID" value="NZ_BOPC01000061.1"/>
</dbReference>
<reference evidence="1 2" key="1">
    <citation type="submission" date="2021-01" db="EMBL/GenBank/DDBJ databases">
        <title>Whole genome shotgun sequence of Verrucosispora qiuiae NBRC 106684.</title>
        <authorList>
            <person name="Komaki H."/>
            <person name="Tamura T."/>
        </authorList>
    </citation>
    <scope>NUCLEOTIDE SEQUENCE [LARGE SCALE GENOMIC DNA]</scope>
    <source>
        <strain evidence="1 2">NBRC 106684</strain>
    </source>
</reference>
<gene>
    <name evidence="1" type="ORF">Vqi01_42440</name>
</gene>
<accession>A0ABQ4JHW1</accession>
<organism evidence="1 2">
    <name type="scientific">Micromonospora qiuiae</name>
    <dbReference type="NCBI Taxonomy" id="502268"/>
    <lineage>
        <taxon>Bacteria</taxon>
        <taxon>Bacillati</taxon>
        <taxon>Actinomycetota</taxon>
        <taxon>Actinomycetes</taxon>
        <taxon>Micromonosporales</taxon>
        <taxon>Micromonosporaceae</taxon>
        <taxon>Micromonospora</taxon>
    </lineage>
</organism>
<sequence>MHHRNDTVQLALGAAPLVLPEPVDHLLAQLAEQRSDEPSVGGSWMFPGAVTVRPCNVEQLTRRLNRLGIRVRPARSAALRDLVCDVPAVVRP</sequence>
<dbReference type="Proteomes" id="UP000653076">
    <property type="component" value="Unassembled WGS sequence"/>
</dbReference>
<proteinExistence type="predicted"/>
<keyword evidence="2" id="KW-1185">Reference proteome</keyword>
<protein>
    <submittedName>
        <fullName evidence="1">Uncharacterized protein</fullName>
    </submittedName>
</protein>
<dbReference type="EMBL" id="BOPC01000061">
    <property type="protein sequence ID" value="GIJ29082.1"/>
    <property type="molecule type" value="Genomic_DNA"/>
</dbReference>
<comment type="caution">
    <text evidence="1">The sequence shown here is derived from an EMBL/GenBank/DDBJ whole genome shotgun (WGS) entry which is preliminary data.</text>
</comment>